<protein>
    <submittedName>
        <fullName evidence="2">Uncharacterized protein</fullName>
    </submittedName>
</protein>
<proteinExistence type="predicted"/>
<name>A0ABU1IRL9_9BACL</name>
<feature type="compositionally biased region" description="Basic residues" evidence="1">
    <location>
        <begin position="46"/>
        <end position="55"/>
    </location>
</feature>
<gene>
    <name evidence="2" type="ORF">JOE21_003346</name>
</gene>
<reference evidence="2 3" key="1">
    <citation type="submission" date="2023-07" db="EMBL/GenBank/DDBJ databases">
        <title>Genomic Encyclopedia of Type Strains, Phase IV (KMG-IV): sequencing the most valuable type-strain genomes for metagenomic binning, comparative biology and taxonomic classification.</title>
        <authorList>
            <person name="Goeker M."/>
        </authorList>
    </citation>
    <scope>NUCLEOTIDE SEQUENCE [LARGE SCALE GENOMIC DNA]</scope>
    <source>
        <strain evidence="2 3">DSM 45903</strain>
    </source>
</reference>
<comment type="caution">
    <text evidence="2">The sequence shown here is derived from an EMBL/GenBank/DDBJ whole genome shotgun (WGS) entry which is preliminary data.</text>
</comment>
<keyword evidence="3" id="KW-1185">Reference proteome</keyword>
<feature type="region of interest" description="Disordered" evidence="1">
    <location>
        <begin position="1"/>
        <end position="20"/>
    </location>
</feature>
<dbReference type="RefSeq" id="WP_309868321.1">
    <property type="nucleotide sequence ID" value="NZ_JAVDQG010000009.1"/>
</dbReference>
<evidence type="ECO:0000256" key="1">
    <source>
        <dbReference type="SAM" id="MobiDB-lite"/>
    </source>
</evidence>
<evidence type="ECO:0000313" key="3">
    <source>
        <dbReference type="Proteomes" id="UP001185012"/>
    </source>
</evidence>
<dbReference type="Proteomes" id="UP001185012">
    <property type="component" value="Unassembled WGS sequence"/>
</dbReference>
<organism evidence="2 3">
    <name type="scientific">Desmospora profundinema</name>
    <dbReference type="NCBI Taxonomy" id="1571184"/>
    <lineage>
        <taxon>Bacteria</taxon>
        <taxon>Bacillati</taxon>
        <taxon>Bacillota</taxon>
        <taxon>Bacilli</taxon>
        <taxon>Bacillales</taxon>
        <taxon>Thermoactinomycetaceae</taxon>
        <taxon>Desmospora</taxon>
    </lineage>
</organism>
<dbReference type="EMBL" id="JAVDQG010000009">
    <property type="protein sequence ID" value="MDR6227331.1"/>
    <property type="molecule type" value="Genomic_DNA"/>
</dbReference>
<accession>A0ABU1IRL9</accession>
<feature type="region of interest" description="Disordered" evidence="1">
    <location>
        <begin position="36"/>
        <end position="55"/>
    </location>
</feature>
<sequence>MPCIGAETEKHPDRPVMGVSSPSHQLKLVAAKRLSPMETPLGSRQRALHRKRVSF</sequence>
<evidence type="ECO:0000313" key="2">
    <source>
        <dbReference type="EMBL" id="MDR6227331.1"/>
    </source>
</evidence>